<sequence>MSQQCAQVANAANSILACVRNGVASRTREVIISLYSALVRPHLESCVQFWASHYKKDIELLEHVQRRATKLVKGPEHKSYEEQLRELGVFRDMV</sequence>
<accession>A0ABC9W0K3</accession>
<dbReference type="Proteomes" id="UP001623348">
    <property type="component" value="Unassembled WGS sequence"/>
</dbReference>
<gene>
    <name evidence="1" type="ORF">GRJ2_000297000</name>
</gene>
<dbReference type="PANTHER" id="PTHR33332">
    <property type="entry name" value="REVERSE TRANSCRIPTASE DOMAIN-CONTAINING PROTEIN"/>
    <property type="match status" value="1"/>
</dbReference>
<evidence type="ECO:0000313" key="1">
    <source>
        <dbReference type="EMBL" id="GAB0178317.1"/>
    </source>
</evidence>
<dbReference type="EMBL" id="BAAFJT010000001">
    <property type="protein sequence ID" value="GAB0178317.1"/>
    <property type="molecule type" value="Genomic_DNA"/>
</dbReference>
<reference evidence="1 2" key="1">
    <citation type="submission" date="2024-06" db="EMBL/GenBank/DDBJ databases">
        <title>The draft genome of Grus japonensis, version 3.</title>
        <authorList>
            <person name="Nabeshima K."/>
            <person name="Suzuki S."/>
            <person name="Onuma M."/>
        </authorList>
    </citation>
    <scope>NUCLEOTIDE SEQUENCE [LARGE SCALE GENOMIC DNA]</scope>
    <source>
        <strain evidence="1 2">451A</strain>
    </source>
</reference>
<proteinExistence type="predicted"/>
<protein>
    <submittedName>
        <fullName evidence="1">Uncharacterized protein</fullName>
    </submittedName>
</protein>
<comment type="caution">
    <text evidence="1">The sequence shown here is derived from an EMBL/GenBank/DDBJ whole genome shotgun (WGS) entry which is preliminary data.</text>
</comment>
<organism evidence="1 2">
    <name type="scientific">Grus japonensis</name>
    <name type="common">Japanese crane</name>
    <name type="synonym">Red-crowned crane</name>
    <dbReference type="NCBI Taxonomy" id="30415"/>
    <lineage>
        <taxon>Eukaryota</taxon>
        <taxon>Metazoa</taxon>
        <taxon>Chordata</taxon>
        <taxon>Craniata</taxon>
        <taxon>Vertebrata</taxon>
        <taxon>Euteleostomi</taxon>
        <taxon>Archelosauria</taxon>
        <taxon>Archosauria</taxon>
        <taxon>Dinosauria</taxon>
        <taxon>Saurischia</taxon>
        <taxon>Theropoda</taxon>
        <taxon>Coelurosauria</taxon>
        <taxon>Aves</taxon>
        <taxon>Neognathae</taxon>
        <taxon>Neoaves</taxon>
        <taxon>Gruiformes</taxon>
        <taxon>Gruidae</taxon>
        <taxon>Grus</taxon>
    </lineage>
</organism>
<name>A0ABC9W0K3_GRUJA</name>
<evidence type="ECO:0000313" key="2">
    <source>
        <dbReference type="Proteomes" id="UP001623348"/>
    </source>
</evidence>
<keyword evidence="2" id="KW-1185">Reference proteome</keyword>
<dbReference type="AlphaFoldDB" id="A0ABC9W0K3"/>